<protein>
    <submittedName>
        <fullName evidence="7">Natural resistance-associated macrophage</fullName>
    </submittedName>
</protein>
<dbReference type="PANTHER" id="PTHR11706:SF101">
    <property type="entry name" value="MANGANESE TRANSPORTER SMF1"/>
    <property type="match status" value="1"/>
</dbReference>
<comment type="caution">
    <text evidence="7">The sequence shown here is derived from an EMBL/GenBank/DDBJ whole genome shotgun (WGS) entry which is preliminary data.</text>
</comment>
<feature type="transmembrane region" description="Helical" evidence="6">
    <location>
        <begin position="183"/>
        <end position="202"/>
    </location>
</feature>
<evidence type="ECO:0000256" key="6">
    <source>
        <dbReference type="SAM" id="Phobius"/>
    </source>
</evidence>
<evidence type="ECO:0000313" key="8">
    <source>
        <dbReference type="Proteomes" id="UP000217199"/>
    </source>
</evidence>
<keyword evidence="4 6" id="KW-0472">Membrane</keyword>
<dbReference type="GO" id="GO:0005886">
    <property type="term" value="C:plasma membrane"/>
    <property type="evidence" value="ECO:0007669"/>
    <property type="project" value="TreeGrafter"/>
</dbReference>
<dbReference type="FunCoup" id="A0A286USQ2">
    <property type="interactions" value="136"/>
</dbReference>
<dbReference type="NCBIfam" id="NF037982">
    <property type="entry name" value="Nramp_1"/>
    <property type="match status" value="1"/>
</dbReference>
<dbReference type="Pfam" id="PF01566">
    <property type="entry name" value="Nramp"/>
    <property type="match status" value="2"/>
</dbReference>
<gene>
    <name evidence="7" type="ORF">PNOK_0256700</name>
</gene>
<feature type="transmembrane region" description="Helical" evidence="6">
    <location>
        <begin position="473"/>
        <end position="491"/>
    </location>
</feature>
<proteinExistence type="predicted"/>
<feature type="transmembrane region" description="Helical" evidence="6">
    <location>
        <begin position="214"/>
        <end position="237"/>
    </location>
</feature>
<organism evidence="7 8">
    <name type="scientific">Pyrrhoderma noxium</name>
    <dbReference type="NCBI Taxonomy" id="2282107"/>
    <lineage>
        <taxon>Eukaryota</taxon>
        <taxon>Fungi</taxon>
        <taxon>Dikarya</taxon>
        <taxon>Basidiomycota</taxon>
        <taxon>Agaricomycotina</taxon>
        <taxon>Agaricomycetes</taxon>
        <taxon>Hymenochaetales</taxon>
        <taxon>Hymenochaetaceae</taxon>
        <taxon>Pyrrhoderma</taxon>
    </lineage>
</organism>
<feature type="transmembrane region" description="Helical" evidence="6">
    <location>
        <begin position="98"/>
        <end position="123"/>
    </location>
</feature>
<evidence type="ECO:0000313" key="7">
    <source>
        <dbReference type="EMBL" id="PAV22610.1"/>
    </source>
</evidence>
<feature type="region of interest" description="Disordered" evidence="5">
    <location>
        <begin position="1"/>
        <end position="24"/>
    </location>
</feature>
<reference evidence="7 8" key="1">
    <citation type="journal article" date="2017" name="Mol. Ecol.">
        <title>Comparative and population genomic landscape of Phellinus noxius: A hypervariable fungus causing root rot in trees.</title>
        <authorList>
            <person name="Chung C.L."/>
            <person name="Lee T.J."/>
            <person name="Akiba M."/>
            <person name="Lee H.H."/>
            <person name="Kuo T.H."/>
            <person name="Liu D."/>
            <person name="Ke H.M."/>
            <person name="Yokoi T."/>
            <person name="Roa M.B."/>
            <person name="Lu M.J."/>
            <person name="Chang Y.Y."/>
            <person name="Ann P.J."/>
            <person name="Tsai J.N."/>
            <person name="Chen C.Y."/>
            <person name="Tzean S.S."/>
            <person name="Ota Y."/>
            <person name="Hattori T."/>
            <person name="Sahashi N."/>
            <person name="Liou R.F."/>
            <person name="Kikuchi T."/>
            <person name="Tsai I.J."/>
        </authorList>
    </citation>
    <scope>NUCLEOTIDE SEQUENCE [LARGE SCALE GENOMIC DNA]</scope>
    <source>
        <strain evidence="7 8">FFPRI411160</strain>
    </source>
</reference>
<evidence type="ECO:0000256" key="4">
    <source>
        <dbReference type="ARBA" id="ARBA00023136"/>
    </source>
</evidence>
<feature type="transmembrane region" description="Helical" evidence="6">
    <location>
        <begin position="497"/>
        <end position="521"/>
    </location>
</feature>
<accession>A0A286USQ2</accession>
<feature type="transmembrane region" description="Helical" evidence="6">
    <location>
        <begin position="144"/>
        <end position="163"/>
    </location>
</feature>
<dbReference type="STRING" id="2282107.A0A286USQ2"/>
<keyword evidence="8" id="KW-1185">Reference proteome</keyword>
<dbReference type="InterPro" id="IPR001046">
    <property type="entry name" value="NRAMP_fam"/>
</dbReference>
<feature type="transmembrane region" description="Helical" evidence="6">
    <location>
        <begin position="567"/>
        <end position="589"/>
    </location>
</feature>
<dbReference type="GO" id="GO:0015086">
    <property type="term" value="F:cadmium ion transmembrane transporter activity"/>
    <property type="evidence" value="ECO:0007669"/>
    <property type="project" value="TreeGrafter"/>
</dbReference>
<dbReference type="EMBL" id="NBII01000002">
    <property type="protein sequence ID" value="PAV22610.1"/>
    <property type="molecule type" value="Genomic_DNA"/>
</dbReference>
<feature type="transmembrane region" description="Helical" evidence="6">
    <location>
        <begin position="257"/>
        <end position="277"/>
    </location>
</feature>
<dbReference type="GO" id="GO:0030026">
    <property type="term" value="P:intracellular manganese ion homeostasis"/>
    <property type="evidence" value="ECO:0007669"/>
    <property type="project" value="TreeGrafter"/>
</dbReference>
<dbReference type="PANTHER" id="PTHR11706">
    <property type="entry name" value="SOLUTE CARRIER PROTEIN FAMILY 11 MEMBER"/>
    <property type="match status" value="1"/>
</dbReference>
<dbReference type="InParanoid" id="A0A286USQ2"/>
<feature type="transmembrane region" description="Helical" evidence="6">
    <location>
        <begin position="378"/>
        <end position="403"/>
    </location>
</feature>
<comment type="subcellular location">
    <subcellularLocation>
        <location evidence="1">Membrane</location>
        <topology evidence="1">Multi-pass membrane protein</topology>
    </subcellularLocation>
</comment>
<evidence type="ECO:0000256" key="2">
    <source>
        <dbReference type="ARBA" id="ARBA00022692"/>
    </source>
</evidence>
<keyword evidence="3 6" id="KW-1133">Transmembrane helix</keyword>
<dbReference type="PRINTS" id="PR00447">
    <property type="entry name" value="NATRESASSCMP"/>
</dbReference>
<dbReference type="GO" id="GO:0034755">
    <property type="term" value="P:iron ion transmembrane transport"/>
    <property type="evidence" value="ECO:0007669"/>
    <property type="project" value="TreeGrafter"/>
</dbReference>
<keyword evidence="2 6" id="KW-0812">Transmembrane</keyword>
<dbReference type="AlphaFoldDB" id="A0A286USQ2"/>
<evidence type="ECO:0000256" key="3">
    <source>
        <dbReference type="ARBA" id="ARBA00022989"/>
    </source>
</evidence>
<name>A0A286USQ2_9AGAM</name>
<feature type="transmembrane region" description="Helical" evidence="6">
    <location>
        <begin position="432"/>
        <end position="453"/>
    </location>
</feature>
<evidence type="ECO:0000256" key="5">
    <source>
        <dbReference type="SAM" id="MobiDB-lite"/>
    </source>
</evidence>
<dbReference type="OrthoDB" id="409173at2759"/>
<dbReference type="Proteomes" id="UP000217199">
    <property type="component" value="Unassembled WGS sequence"/>
</dbReference>
<dbReference type="NCBIfam" id="TIGR01197">
    <property type="entry name" value="nramp"/>
    <property type="match status" value="1"/>
</dbReference>
<dbReference type="GO" id="GO:0005384">
    <property type="term" value="F:manganese ion transmembrane transporter activity"/>
    <property type="evidence" value="ECO:0007669"/>
    <property type="project" value="TreeGrafter"/>
</dbReference>
<evidence type="ECO:0000256" key="1">
    <source>
        <dbReference type="ARBA" id="ARBA00004141"/>
    </source>
</evidence>
<sequence length="596" mass="64613">MSLPLNSTNSALSPLPTSSPRNSQLQLEHVVTEVRETVSESVLKQEQPPSTRWRRWLRVFVHHMKKHTGLGAICAVAYFDPGNWSVDLQAGSEYGYKLLFVVLLAGVMAVVFQAMACRLGCVTGLDLATHCRLLLYNRPKYPRLCRWLLLYPLYVLCEIAIISTDLAELLGTATALTLLFPKLPLWAGVLITASDVLVVLAFSDPTQGRPQRLFELMIAILVLAVFVSLIVVIVEVNPDWGDTFFGFVPSNTIIKPGALYTSIGIIGATVMPHGLFLGSSLATQDRVSTFPSNERAGESRNISLDSLASANSDKSQHVTTVAAPDKIKEMVSTLRSWRPVGTDRYSKPMPDENLGHAGWENNSHSFVLAHLRHGIVDIVFSLLGFAVVINSLILIIASAVFYYGPEVTDGSDPADLFQAFNLISQRVGRASAILFALALLCAGESAGITATLAGQIVSEGFLRWSVSPVLRRALTRLIGLIPSMLVAAILGRSGLNTLLVASQVILSFVLPFVSFPLVWITSSKKLMSVKRNPAEGAVTNDSSSTPEGTQSDVEAAKEDMVDYSNGMCVMILGYAIFFVVLLANVYVLVTLGMGES</sequence>